<dbReference type="PANTHER" id="PTHR10098">
    <property type="entry name" value="RAPSYN-RELATED"/>
    <property type="match status" value="1"/>
</dbReference>
<accession>A0A8J7HT22</accession>
<reference evidence="1 2" key="1">
    <citation type="journal article" date="2021" name="Int. J. Syst. Evol. Microbiol.">
        <title>Amazonocrinis nigriterrae gen. nov., sp. nov., Atlanticothrix silvestris gen. nov., sp. nov. and Dendronalium phyllosphericum gen. nov., sp. nov., nostocacean cyanobacteria from Brazilian environments.</title>
        <authorList>
            <person name="Alvarenga D.O."/>
            <person name="Andreote A.P.D."/>
            <person name="Branco L.H.Z."/>
            <person name="Delbaje E."/>
            <person name="Cruz R.B."/>
            <person name="Varani A.M."/>
            <person name="Fiore M.F."/>
        </authorList>
    </citation>
    <scope>NUCLEOTIDE SEQUENCE [LARGE SCALE GENOMIC DNA]</scope>
    <source>
        <strain evidence="1 2">CENA67</strain>
    </source>
</reference>
<evidence type="ECO:0000313" key="1">
    <source>
        <dbReference type="EMBL" id="MBH8562805.1"/>
    </source>
</evidence>
<dbReference type="Proteomes" id="UP000632766">
    <property type="component" value="Unassembled WGS sequence"/>
</dbReference>
<dbReference type="Gene3D" id="1.25.40.10">
    <property type="entry name" value="Tetratricopeptide repeat domain"/>
    <property type="match status" value="4"/>
</dbReference>
<protein>
    <submittedName>
        <fullName evidence="1">Tetratricopeptide repeat protein</fullName>
    </submittedName>
</protein>
<dbReference type="RefSeq" id="WP_198124705.1">
    <property type="nucleotide sequence ID" value="NZ_JAECZC010000016.1"/>
</dbReference>
<comment type="caution">
    <text evidence="1">The sequence shown here is derived from an EMBL/GenBank/DDBJ whole genome shotgun (WGS) entry which is preliminary data.</text>
</comment>
<proteinExistence type="predicted"/>
<organism evidence="1 2">
    <name type="scientific">Amazonocrinis nigriterrae CENA67</name>
    <dbReference type="NCBI Taxonomy" id="2794033"/>
    <lineage>
        <taxon>Bacteria</taxon>
        <taxon>Bacillati</taxon>
        <taxon>Cyanobacteriota</taxon>
        <taxon>Cyanophyceae</taxon>
        <taxon>Nostocales</taxon>
        <taxon>Nostocaceae</taxon>
        <taxon>Amazonocrinis</taxon>
        <taxon>Amazonocrinis nigriterrae</taxon>
    </lineage>
</organism>
<dbReference type="SMART" id="SM00028">
    <property type="entry name" value="TPR"/>
    <property type="match status" value="5"/>
</dbReference>
<dbReference type="InterPro" id="IPR011990">
    <property type="entry name" value="TPR-like_helical_dom_sf"/>
</dbReference>
<dbReference type="EMBL" id="JAECZC010000016">
    <property type="protein sequence ID" value="MBH8562805.1"/>
    <property type="molecule type" value="Genomic_DNA"/>
</dbReference>
<gene>
    <name evidence="1" type="ORF">I8748_11545</name>
</gene>
<sequence length="554" mass="61383">MKLLFGISCLGSFLLLGIANAIPSNLPSVQVVKSQLGGIPVVCHLQEINREPEKLTNLLDSYLAAKEYNLALQLVEKSTSSEFKVSALNQIASSYLEVKQKDKAILLLAKALQIAKSLDGYSTKVKALLNTGHNLIAVGRKNQAITAFSLGVQEVQIWQKAPTVPPIPGSTADREDGEAKYAIFLTQFAAGYTAAGKSDQAVKVLAQSLRLSQTLTDKQEQVNLLVDLSIQYDAAGQAKKAQELFTQSLEITENFGDENNQASVLLTIAIKLSQAKQTNKLAVVIERLLEISQNTKSDLQVFYARYLIKLWLTVDRSDQAIIIANNIKDTFTRTRLLNIIADYYLKANQRQKSLAILNQIYTLTQTIEDTSKRDYALVFISPDYAKAGKIDQVLQVIAKIEDTNRRSFAWTSVIQELSNAKKFDQVLQLLPHIEENVVGTALSAIAIKYATEGKFQQALELVNTIDNEFDQTKALVAIANHYLKLEQLKLAFEIAQLITNVKDKSEILEAIARSYDESGEYPKAKQVAQAIPNTTQRNLLIKLLTCASSSPRKY</sequence>
<evidence type="ECO:0000313" key="2">
    <source>
        <dbReference type="Proteomes" id="UP000632766"/>
    </source>
</evidence>
<name>A0A8J7HT22_9NOST</name>
<keyword evidence="2" id="KW-1185">Reference proteome</keyword>
<dbReference type="SUPFAM" id="SSF48452">
    <property type="entry name" value="TPR-like"/>
    <property type="match status" value="2"/>
</dbReference>
<dbReference type="AlphaFoldDB" id="A0A8J7HT22"/>
<dbReference type="InterPro" id="IPR019734">
    <property type="entry name" value="TPR_rpt"/>
</dbReference>
<dbReference type="Pfam" id="PF13424">
    <property type="entry name" value="TPR_12"/>
    <property type="match status" value="1"/>
</dbReference>